<dbReference type="PANTHER" id="PTHR15032">
    <property type="entry name" value="N-ACYL-PHOSPHATIDYLETHANOLAMINE-HYDROLYZING PHOSPHOLIPASE D"/>
    <property type="match status" value="1"/>
</dbReference>
<evidence type="ECO:0000259" key="2">
    <source>
        <dbReference type="Pfam" id="PF12706"/>
    </source>
</evidence>
<feature type="binding site" evidence="1">
    <location>
        <position position="344"/>
    </location>
    <ligand>
        <name>an N-acyl-1,2-diacyl-sn-glycero-3-phosphoethanolamine</name>
        <dbReference type="ChEBI" id="CHEBI:62537"/>
    </ligand>
</feature>
<dbReference type="EMBL" id="JAACFV010000190">
    <property type="protein sequence ID" value="KAF7503220.1"/>
    <property type="molecule type" value="Genomic_DNA"/>
</dbReference>
<dbReference type="GO" id="GO:0005737">
    <property type="term" value="C:cytoplasm"/>
    <property type="evidence" value="ECO:0007669"/>
    <property type="project" value="TreeGrafter"/>
</dbReference>
<dbReference type="PANTHER" id="PTHR15032:SF4">
    <property type="entry name" value="N-ACYL-PHOSPHATIDYLETHANOLAMINE-HYDROLYZING PHOSPHOLIPASE D"/>
    <property type="match status" value="1"/>
</dbReference>
<comment type="caution">
    <text evidence="3">The sequence shown here is derived from an EMBL/GenBank/DDBJ whole genome shotgun (WGS) entry which is preliminary data.</text>
</comment>
<dbReference type="InterPro" id="IPR036866">
    <property type="entry name" value="RibonucZ/Hydroxyglut_hydro"/>
</dbReference>
<protein>
    <recommendedName>
        <fullName evidence="2">Metallo-beta-lactamase domain-containing protein</fullName>
    </recommendedName>
</protein>
<proteinExistence type="predicted"/>
<dbReference type="GO" id="GO:0070291">
    <property type="term" value="P:N-acylethanolamine metabolic process"/>
    <property type="evidence" value="ECO:0007669"/>
    <property type="project" value="TreeGrafter"/>
</dbReference>
<gene>
    <name evidence="3" type="ORF">GJ744_004197</name>
</gene>
<organism evidence="3 4">
    <name type="scientific">Endocarpon pusillum</name>
    <dbReference type="NCBI Taxonomy" id="364733"/>
    <lineage>
        <taxon>Eukaryota</taxon>
        <taxon>Fungi</taxon>
        <taxon>Dikarya</taxon>
        <taxon>Ascomycota</taxon>
        <taxon>Pezizomycotina</taxon>
        <taxon>Eurotiomycetes</taxon>
        <taxon>Chaetothyriomycetidae</taxon>
        <taxon>Verrucariales</taxon>
        <taxon>Verrucariaceae</taxon>
        <taxon>Endocarpon</taxon>
    </lineage>
</organism>
<dbReference type="PIRSF" id="PIRSF038896">
    <property type="entry name" value="NAPE-PLD"/>
    <property type="match status" value="1"/>
</dbReference>
<dbReference type="InterPro" id="IPR001279">
    <property type="entry name" value="Metallo-B-lactamas"/>
</dbReference>
<sequence length="411" mass="46302">MTVTSSTKASITYIESQFPDDAFKDAHHPEPGQSVFKNPWPSFQPIDPEKTKQYLKRHSLWNTWAHPSTTEAEIPIYKPSFIAERHGVHKLRATWLGHACYLIEFPSGLRALFDPVLTDRCSPFRWVGPKRFTELPCQISDIPFIDIVIISHNHYDHLSYPTVLEIKKHHPDVQFFVPMGNLQWFHDSGIHQVTEMDWWQDVQYKVSIDVDHVQQQQKSESKRSKKESSLIISARVSCLPAQHTTGRTPFGTDKSLWASWGCKSPDELSPEPPSVYFAGDTGYRGIPTCSLNESTEDIDDNIKKYGDLSVCPAFAQIGELRGPFSLGLIPIGAYAPRALMAGIHASPLDAVEIMKDTRCKKALAMHWGTWVMGAEDVREPPALLRKALSTSGLRETGTFDVVGIGESREFD</sequence>
<accession>A0A8H7A5W6</accession>
<name>A0A8H7A5W6_9EURO</name>
<dbReference type="InterPro" id="IPR024884">
    <property type="entry name" value="NAPE-PLD"/>
</dbReference>
<dbReference type="AlphaFoldDB" id="A0A8H7A5W6"/>
<evidence type="ECO:0000256" key="1">
    <source>
        <dbReference type="PIRSR" id="PIRSR038896-50"/>
    </source>
</evidence>
<dbReference type="Gene3D" id="3.60.15.10">
    <property type="entry name" value="Ribonuclease Z/Hydroxyacylglutathione hydrolase-like"/>
    <property type="match status" value="1"/>
</dbReference>
<dbReference type="GO" id="GO:0008270">
    <property type="term" value="F:zinc ion binding"/>
    <property type="evidence" value="ECO:0007669"/>
    <property type="project" value="InterPro"/>
</dbReference>
<dbReference type="SUPFAM" id="SSF56281">
    <property type="entry name" value="Metallo-hydrolase/oxidoreductase"/>
    <property type="match status" value="1"/>
</dbReference>
<dbReference type="Proteomes" id="UP000606974">
    <property type="component" value="Unassembled WGS sequence"/>
</dbReference>
<dbReference type="OrthoDB" id="332863at2759"/>
<dbReference type="GO" id="GO:0070290">
    <property type="term" value="F:N-acylphosphatidylethanolamine-specific phospholipase D activity"/>
    <property type="evidence" value="ECO:0007669"/>
    <property type="project" value="InterPro"/>
</dbReference>
<reference evidence="3" key="1">
    <citation type="submission" date="2020-02" db="EMBL/GenBank/DDBJ databases">
        <authorList>
            <person name="Palmer J.M."/>
        </authorList>
    </citation>
    <scope>NUCLEOTIDE SEQUENCE</scope>
    <source>
        <strain evidence="3">EPUS1.4</strain>
        <tissue evidence="3">Thallus</tissue>
    </source>
</reference>
<evidence type="ECO:0000313" key="3">
    <source>
        <dbReference type="EMBL" id="KAF7503220.1"/>
    </source>
</evidence>
<dbReference type="GO" id="GO:0070292">
    <property type="term" value="P:N-acylphosphatidylethanolamine metabolic process"/>
    <property type="evidence" value="ECO:0007669"/>
    <property type="project" value="TreeGrafter"/>
</dbReference>
<keyword evidence="4" id="KW-1185">Reference proteome</keyword>
<dbReference type="Pfam" id="PF12706">
    <property type="entry name" value="Lactamase_B_2"/>
    <property type="match status" value="1"/>
</dbReference>
<feature type="domain" description="Metallo-beta-lactamase" evidence="2">
    <location>
        <begin position="111"/>
        <end position="283"/>
    </location>
</feature>
<evidence type="ECO:0000313" key="4">
    <source>
        <dbReference type="Proteomes" id="UP000606974"/>
    </source>
</evidence>
<feature type="binding site" evidence="1">
    <location>
        <position position="155"/>
    </location>
    <ligand>
        <name>an N-acyl-1,2-diacyl-sn-glycero-3-phosphoethanolamine</name>
        <dbReference type="ChEBI" id="CHEBI:62537"/>
    </ligand>
</feature>